<keyword evidence="1" id="KW-0472">Membrane</keyword>
<proteinExistence type="predicted"/>
<dbReference type="InterPro" id="IPR011990">
    <property type="entry name" value="TPR-like_helical_dom_sf"/>
</dbReference>
<dbReference type="Pfam" id="PF13181">
    <property type="entry name" value="TPR_8"/>
    <property type="match status" value="2"/>
</dbReference>
<evidence type="ECO:0000313" key="2">
    <source>
        <dbReference type="EMBL" id="OEY86620.1"/>
    </source>
</evidence>
<dbReference type="SUPFAM" id="SSF48452">
    <property type="entry name" value="TPR-like"/>
    <property type="match status" value="1"/>
</dbReference>
<accession>A0A1E7QJH8</accession>
<dbReference type="Gene3D" id="1.25.40.10">
    <property type="entry name" value="Tetratricopeptide repeat domain"/>
    <property type="match status" value="1"/>
</dbReference>
<name>A0A1E7QJH8_WOLPI</name>
<sequence length="394" mass="45956">MIYFLIFVLSFLLGTWIKINGETIRLESENYTIVINLYFIIIACVIVLFFLIITLNFFSYISSIFVNINHRRKKREEMLAFENVLSMDLDYCQNNSNDKTQIVKIFNSGKSGNYSFFTCNLIQLSKKSHNLSLLISYKLINYLRKNRILFKNFIEYCSSSISDKLLSLPFQVEYAILQGDWCSAIVKLKEATKLNILLPFDCKEMFTVFYCGLAREYEKIGNFKEAIKSVCKAQTTFQPINYLKAEFYIKLGQTKKASAILEIEYTANPTPQVAKLYFDLNNQNAEKLYNLRQDYYFSYCILALSAINSGKYDLADQYLNTALTKANYLSIYLIMIQLKTISQNSEHVIYWLNHLYSHALPDPCWKCKHCNETMNQWECKCAYCGEFNSIVLSK</sequence>
<reference evidence="2 3" key="1">
    <citation type="submission" date="2016-09" db="EMBL/GenBank/DDBJ databases">
        <title>Genomic evidence for plant-parasitic nematodes as the earliest Wolbachia hosts.</title>
        <authorList>
            <person name="Brown A.M."/>
            <person name="Wasala S.K."/>
            <person name="Howe D.K."/>
            <person name="Peetz A.B."/>
            <person name="Zasada I.A."/>
            <person name="Denver D.R."/>
        </authorList>
    </citation>
    <scope>NUCLEOTIDE SEQUENCE [LARGE SCALE GENOMIC DNA]</scope>
    <source>
        <strain evidence="3">wPpe</strain>
    </source>
</reference>
<keyword evidence="1" id="KW-0812">Transmembrane</keyword>
<protein>
    <submittedName>
        <fullName evidence="2">Heme biosynthesis protein HemY</fullName>
    </submittedName>
</protein>
<evidence type="ECO:0000313" key="3">
    <source>
        <dbReference type="Proteomes" id="UP000175679"/>
    </source>
</evidence>
<feature type="transmembrane region" description="Helical" evidence="1">
    <location>
        <begin position="37"/>
        <end position="68"/>
    </location>
</feature>
<dbReference type="InterPro" id="IPR019734">
    <property type="entry name" value="TPR_rpt"/>
</dbReference>
<dbReference type="OrthoDB" id="9798343at2"/>
<dbReference type="RefSeq" id="WP_070065100.1">
    <property type="nucleotide sequence ID" value="NZ_MJMG01000007.1"/>
</dbReference>
<dbReference type="Proteomes" id="UP000175679">
    <property type="component" value="Unassembled WGS sequence"/>
</dbReference>
<comment type="caution">
    <text evidence="2">The sequence shown here is derived from an EMBL/GenBank/DDBJ whole genome shotgun (WGS) entry which is preliminary data.</text>
</comment>
<dbReference type="AlphaFoldDB" id="A0A1E7QJH8"/>
<keyword evidence="3" id="KW-1185">Reference proteome</keyword>
<gene>
    <name evidence="2" type="ORF">BIY23_02870</name>
</gene>
<organism evidence="2 3">
    <name type="scientific">Wolbachia pipientis</name>
    <dbReference type="NCBI Taxonomy" id="955"/>
    <lineage>
        <taxon>Bacteria</taxon>
        <taxon>Pseudomonadati</taxon>
        <taxon>Pseudomonadota</taxon>
        <taxon>Alphaproteobacteria</taxon>
        <taxon>Rickettsiales</taxon>
        <taxon>Anaplasmataceae</taxon>
        <taxon>Wolbachieae</taxon>
        <taxon>Wolbachia</taxon>
    </lineage>
</organism>
<dbReference type="EMBL" id="MJMG01000007">
    <property type="protein sequence ID" value="OEY86620.1"/>
    <property type="molecule type" value="Genomic_DNA"/>
</dbReference>
<evidence type="ECO:0000256" key="1">
    <source>
        <dbReference type="SAM" id="Phobius"/>
    </source>
</evidence>
<keyword evidence="1" id="KW-1133">Transmembrane helix</keyword>